<dbReference type="EMBL" id="JABSNW010000003">
    <property type="protein sequence ID" value="KAL2888936.1"/>
    <property type="molecule type" value="Genomic_DNA"/>
</dbReference>
<name>A0ABR4ML16_9PEZI</name>
<feature type="compositionally biased region" description="Low complexity" evidence="1">
    <location>
        <begin position="299"/>
        <end position="311"/>
    </location>
</feature>
<comment type="caution">
    <text evidence="2">The sequence shown here is derived from an EMBL/GenBank/DDBJ whole genome shotgun (WGS) entry which is preliminary data.</text>
</comment>
<protein>
    <submittedName>
        <fullName evidence="2">Uncharacterized protein</fullName>
    </submittedName>
</protein>
<dbReference type="GeneID" id="98117254"/>
<evidence type="ECO:0000256" key="1">
    <source>
        <dbReference type="SAM" id="MobiDB-lite"/>
    </source>
</evidence>
<keyword evidence="3" id="KW-1185">Reference proteome</keyword>
<feature type="compositionally biased region" description="Basic and acidic residues" evidence="1">
    <location>
        <begin position="289"/>
        <end position="298"/>
    </location>
</feature>
<organism evidence="2 3">
    <name type="scientific">Ceratocystis lukuohia</name>
    <dbReference type="NCBI Taxonomy" id="2019550"/>
    <lineage>
        <taxon>Eukaryota</taxon>
        <taxon>Fungi</taxon>
        <taxon>Dikarya</taxon>
        <taxon>Ascomycota</taxon>
        <taxon>Pezizomycotina</taxon>
        <taxon>Sordariomycetes</taxon>
        <taxon>Hypocreomycetidae</taxon>
        <taxon>Microascales</taxon>
        <taxon>Ceratocystidaceae</taxon>
        <taxon>Ceratocystis</taxon>
    </lineage>
</organism>
<gene>
    <name evidence="2" type="ORF">HOO65_030437</name>
</gene>
<proteinExistence type="predicted"/>
<reference evidence="2 3" key="1">
    <citation type="submission" date="2020-05" db="EMBL/GenBank/DDBJ databases">
        <title>Ceratocystis lukuohia genome.</title>
        <authorList>
            <person name="Harrington T.C."/>
            <person name="Kim K."/>
            <person name="Mayers C.G."/>
        </authorList>
    </citation>
    <scope>NUCLEOTIDE SEQUENCE [LARGE SCALE GENOMIC DNA]</scope>
    <source>
        <strain evidence="2 3">C4212</strain>
    </source>
</reference>
<feature type="region of interest" description="Disordered" evidence="1">
    <location>
        <begin position="289"/>
        <end position="311"/>
    </location>
</feature>
<evidence type="ECO:0000313" key="3">
    <source>
        <dbReference type="Proteomes" id="UP001610728"/>
    </source>
</evidence>
<sequence length="311" mass="35587">MLWSSFLTYVSTSLPCLWNCRPYPAQDSQPARISGSETTQTFGLESIETSGLEYTEEPPAIETTDITDQFYLSEHGYYASFFPNSDTRVYSKHYGKYAAEAMLHIFFDEERYVASIRDNKLCDEKDHGDKLPLHRIFKAVSHAQGVKYYAMDWIVMDIDSLDTLGLINDYHARNNLPLEEDIRLTQENIYWDLFADTDYYKQASQMIPWGMDKIIIRRQERVIEGTDYPTTVTYVIMFSFKSHKSEGQEYLATDPAEIRAMENVEAAIKAVDKTQAAYLKAELDSTIHGDIDTPEHSAESASESSELEATS</sequence>
<accession>A0ABR4ML16</accession>
<evidence type="ECO:0000313" key="2">
    <source>
        <dbReference type="EMBL" id="KAL2888936.1"/>
    </source>
</evidence>
<dbReference type="RefSeq" id="XP_070860116.1">
    <property type="nucleotide sequence ID" value="XM_071000407.1"/>
</dbReference>
<dbReference type="Proteomes" id="UP001610728">
    <property type="component" value="Unassembled WGS sequence"/>
</dbReference>